<keyword evidence="2 5" id="KW-0812">Transmembrane</keyword>
<sequence>MNSCASVLGLIFLVLTDLGSIIGFATPYWITSRLGNIPLIRLTKNFGLWAKCSEDECSWVFQSDGTKVNSEVLGLIGLVLTDLAGIVAFATPFWLDNRSTKISFGLWASCKDASNCDWIFTGGQVNDKNWFIAVQGLMAVGLCVALVALLIATIALCCQCQNCNYAGTVAGLLLTAFLAMGIAVTLFGIKAAEEDVYNAKIDDSGLQKFGWSFWLSAGSAGMALITSFVYGCSSRS</sequence>
<dbReference type="EMBL" id="VSWD01000011">
    <property type="protein sequence ID" value="KAK3088805.1"/>
    <property type="molecule type" value="Genomic_DNA"/>
</dbReference>
<feature type="transmembrane region" description="Helical" evidence="5">
    <location>
        <begin position="130"/>
        <end position="157"/>
    </location>
</feature>
<gene>
    <name evidence="6" type="ORF">FSP39_023937</name>
</gene>
<proteinExistence type="predicted"/>
<evidence type="ECO:0000256" key="2">
    <source>
        <dbReference type="ARBA" id="ARBA00022692"/>
    </source>
</evidence>
<evidence type="ECO:0000256" key="1">
    <source>
        <dbReference type="ARBA" id="ARBA00004141"/>
    </source>
</evidence>
<evidence type="ECO:0000256" key="5">
    <source>
        <dbReference type="SAM" id="Phobius"/>
    </source>
</evidence>
<dbReference type="Gene3D" id="1.20.140.150">
    <property type="match status" value="1"/>
</dbReference>
<feature type="transmembrane region" description="Helical" evidence="5">
    <location>
        <begin position="72"/>
        <end position="95"/>
    </location>
</feature>
<feature type="transmembrane region" description="Helical" evidence="5">
    <location>
        <begin position="6"/>
        <end position="30"/>
    </location>
</feature>
<comment type="subcellular location">
    <subcellularLocation>
        <location evidence="1">Membrane</location>
        <topology evidence="1">Multi-pass membrane protein</topology>
    </subcellularLocation>
</comment>
<keyword evidence="4 5" id="KW-0472">Membrane</keyword>
<accession>A0AA88XNQ7</accession>
<comment type="caution">
    <text evidence="6">The sequence shown here is derived from an EMBL/GenBank/DDBJ whole genome shotgun (WGS) entry which is preliminary data.</text>
</comment>
<feature type="transmembrane region" description="Helical" evidence="5">
    <location>
        <begin position="169"/>
        <end position="189"/>
    </location>
</feature>
<feature type="transmembrane region" description="Helical" evidence="5">
    <location>
        <begin position="209"/>
        <end position="230"/>
    </location>
</feature>
<name>A0AA88XNQ7_PINIB</name>
<evidence type="ECO:0008006" key="8">
    <source>
        <dbReference type="Google" id="ProtNLM"/>
    </source>
</evidence>
<evidence type="ECO:0000256" key="3">
    <source>
        <dbReference type="ARBA" id="ARBA00022989"/>
    </source>
</evidence>
<dbReference type="Pfam" id="PF00822">
    <property type="entry name" value="PMP22_Claudin"/>
    <property type="match status" value="1"/>
</dbReference>
<evidence type="ECO:0000313" key="7">
    <source>
        <dbReference type="Proteomes" id="UP001186944"/>
    </source>
</evidence>
<evidence type="ECO:0000256" key="4">
    <source>
        <dbReference type="ARBA" id="ARBA00023136"/>
    </source>
</evidence>
<dbReference type="PANTHER" id="PTHR21284:SF12">
    <property type="entry name" value="EG:80H7.2 PROTEIN"/>
    <property type="match status" value="1"/>
</dbReference>
<organism evidence="6 7">
    <name type="scientific">Pinctada imbricata</name>
    <name type="common">Atlantic pearl-oyster</name>
    <name type="synonym">Pinctada martensii</name>
    <dbReference type="NCBI Taxonomy" id="66713"/>
    <lineage>
        <taxon>Eukaryota</taxon>
        <taxon>Metazoa</taxon>
        <taxon>Spiralia</taxon>
        <taxon>Lophotrochozoa</taxon>
        <taxon>Mollusca</taxon>
        <taxon>Bivalvia</taxon>
        <taxon>Autobranchia</taxon>
        <taxon>Pteriomorphia</taxon>
        <taxon>Pterioida</taxon>
        <taxon>Pterioidea</taxon>
        <taxon>Pteriidae</taxon>
        <taxon>Pinctada</taxon>
    </lineage>
</organism>
<evidence type="ECO:0000313" key="6">
    <source>
        <dbReference type="EMBL" id="KAK3088805.1"/>
    </source>
</evidence>
<dbReference type="GO" id="GO:0016020">
    <property type="term" value="C:membrane"/>
    <property type="evidence" value="ECO:0007669"/>
    <property type="project" value="UniProtKB-SubCell"/>
</dbReference>
<dbReference type="AlphaFoldDB" id="A0AA88XNQ7"/>
<dbReference type="PANTHER" id="PTHR21284">
    <property type="entry name" value="EG:80H7.2 PROTEIN"/>
    <property type="match status" value="1"/>
</dbReference>
<protein>
    <recommendedName>
        <fullName evidence="8">Claudin</fullName>
    </recommendedName>
</protein>
<dbReference type="InterPro" id="IPR004031">
    <property type="entry name" value="PMP22/EMP/MP20/Claudin"/>
</dbReference>
<keyword evidence="3 5" id="KW-1133">Transmembrane helix</keyword>
<reference evidence="6" key="1">
    <citation type="submission" date="2019-08" db="EMBL/GenBank/DDBJ databases">
        <title>The improved chromosome-level genome for the pearl oyster Pinctada fucata martensii using PacBio sequencing and Hi-C.</title>
        <authorList>
            <person name="Zheng Z."/>
        </authorList>
    </citation>
    <scope>NUCLEOTIDE SEQUENCE</scope>
    <source>
        <strain evidence="6">ZZ-2019</strain>
        <tissue evidence="6">Adductor muscle</tissue>
    </source>
</reference>
<keyword evidence="7" id="KW-1185">Reference proteome</keyword>
<dbReference type="Proteomes" id="UP001186944">
    <property type="component" value="Unassembled WGS sequence"/>
</dbReference>